<reference evidence="1 2" key="1">
    <citation type="journal article" date="2022" name="Hortic Res">
        <title>A haplotype resolved chromosomal level avocado genome allows analysis of novel avocado genes.</title>
        <authorList>
            <person name="Nath O."/>
            <person name="Fletcher S.J."/>
            <person name="Hayward A."/>
            <person name="Shaw L.M."/>
            <person name="Masouleh A.K."/>
            <person name="Furtado A."/>
            <person name="Henry R.J."/>
            <person name="Mitter N."/>
        </authorList>
    </citation>
    <scope>NUCLEOTIDE SEQUENCE [LARGE SCALE GENOMIC DNA]</scope>
    <source>
        <strain evidence="2">cv. Hass</strain>
    </source>
</reference>
<dbReference type="Proteomes" id="UP001234297">
    <property type="component" value="Chromosome 5"/>
</dbReference>
<name>A0ACC2M010_PERAE</name>
<keyword evidence="2" id="KW-1185">Reference proteome</keyword>
<dbReference type="EMBL" id="CM056813">
    <property type="protein sequence ID" value="KAJ8638970.1"/>
    <property type="molecule type" value="Genomic_DNA"/>
</dbReference>
<protein>
    <submittedName>
        <fullName evidence="1">Uncharacterized protein</fullName>
    </submittedName>
</protein>
<comment type="caution">
    <text evidence="1">The sequence shown here is derived from an EMBL/GenBank/DDBJ whole genome shotgun (WGS) entry which is preliminary data.</text>
</comment>
<evidence type="ECO:0000313" key="1">
    <source>
        <dbReference type="EMBL" id="KAJ8638970.1"/>
    </source>
</evidence>
<sequence length="160" mass="18011">MGSKPSESWEKVVENPQEINGALLMALMDETHVEDAEDERLGCVIRSLEKEIGPIEAGNSSRRVESEGSNYDDCMDCSLENKGLVDGDDCSRSTWHINDPFVWADVDMVPGSNCDYIGNWYLDTCPIEMGMAGFEELRDYSYCYGDTSIEHAYSPLWQET</sequence>
<proteinExistence type="predicted"/>
<gene>
    <name evidence="1" type="ORF">MRB53_015664</name>
</gene>
<evidence type="ECO:0000313" key="2">
    <source>
        <dbReference type="Proteomes" id="UP001234297"/>
    </source>
</evidence>
<organism evidence="1 2">
    <name type="scientific">Persea americana</name>
    <name type="common">Avocado</name>
    <dbReference type="NCBI Taxonomy" id="3435"/>
    <lineage>
        <taxon>Eukaryota</taxon>
        <taxon>Viridiplantae</taxon>
        <taxon>Streptophyta</taxon>
        <taxon>Embryophyta</taxon>
        <taxon>Tracheophyta</taxon>
        <taxon>Spermatophyta</taxon>
        <taxon>Magnoliopsida</taxon>
        <taxon>Magnoliidae</taxon>
        <taxon>Laurales</taxon>
        <taxon>Lauraceae</taxon>
        <taxon>Persea</taxon>
    </lineage>
</organism>
<accession>A0ACC2M010</accession>